<reference evidence="2" key="1">
    <citation type="journal article" date="2018" name="Data Brief">
        <title>Genome sequence data from 17 accessions of Ensete ventricosum, a staple food crop for millions in Ethiopia.</title>
        <authorList>
            <person name="Yemataw Z."/>
            <person name="Muzemil S."/>
            <person name="Ambachew D."/>
            <person name="Tripathi L."/>
            <person name="Tesfaye K."/>
            <person name="Chala A."/>
            <person name="Farbos A."/>
            <person name="O'Neill P."/>
            <person name="Moore K."/>
            <person name="Grant M."/>
            <person name="Studholme D.J."/>
        </authorList>
    </citation>
    <scope>NUCLEOTIDE SEQUENCE [LARGE SCALE GENOMIC DNA]</scope>
    <source>
        <tissue evidence="2">Leaf</tissue>
    </source>
</reference>
<evidence type="ECO:0000313" key="2">
    <source>
        <dbReference type="EMBL" id="RZR71720.1"/>
    </source>
</evidence>
<dbReference type="EMBL" id="KV875576">
    <property type="protein sequence ID" value="RZR71720.1"/>
    <property type="molecule type" value="Genomic_DNA"/>
</dbReference>
<dbReference type="AlphaFoldDB" id="A0A444FVT7"/>
<feature type="compositionally biased region" description="Basic and acidic residues" evidence="1">
    <location>
        <begin position="153"/>
        <end position="167"/>
    </location>
</feature>
<dbReference type="Proteomes" id="UP000290560">
    <property type="component" value="Unassembled WGS sequence"/>
</dbReference>
<feature type="compositionally biased region" description="Polar residues" evidence="1">
    <location>
        <begin position="59"/>
        <end position="69"/>
    </location>
</feature>
<sequence>MPKTQHLLLPQRSAISSLFTATEISHQPKKRKRFPLSSRNGVPSAFGAQKLQLLRKSESQMATSQGKQRFSSEERKGLAFPSLGTRNGGVGVRGLTATPPPRGGQNQEKLPALNPKQSLARARKRSPLPPLPLQEQNYQYTEHRRRRRRKTLEKRPGRRREEEEQQMKTLVHKERETKTLILQWGRTTSSPSSVAFVMECSVPTCIHQVFFTRQSGPARLADPKYL</sequence>
<feature type="compositionally biased region" description="Basic residues" evidence="1">
    <location>
        <begin position="143"/>
        <end position="152"/>
    </location>
</feature>
<evidence type="ECO:0000256" key="1">
    <source>
        <dbReference type="SAM" id="MobiDB-lite"/>
    </source>
</evidence>
<name>A0A444FVT7_ENSVE</name>
<organism evidence="2">
    <name type="scientific">Ensete ventricosum</name>
    <name type="common">Abyssinian banana</name>
    <name type="synonym">Musa ensete</name>
    <dbReference type="NCBI Taxonomy" id="4639"/>
    <lineage>
        <taxon>Eukaryota</taxon>
        <taxon>Viridiplantae</taxon>
        <taxon>Streptophyta</taxon>
        <taxon>Embryophyta</taxon>
        <taxon>Tracheophyta</taxon>
        <taxon>Spermatophyta</taxon>
        <taxon>Magnoliopsida</taxon>
        <taxon>Liliopsida</taxon>
        <taxon>Zingiberales</taxon>
        <taxon>Musaceae</taxon>
        <taxon>Ensete</taxon>
    </lineage>
</organism>
<feature type="region of interest" description="Disordered" evidence="1">
    <location>
        <begin position="21"/>
        <end position="167"/>
    </location>
</feature>
<gene>
    <name evidence="2" type="ORF">BHM03_00006854</name>
</gene>
<accession>A0A444FVT7</accession>
<proteinExistence type="predicted"/>
<protein>
    <submittedName>
        <fullName evidence="2">Uncharacterized protein</fullName>
    </submittedName>
</protein>